<keyword evidence="1" id="KW-0472">Membrane</keyword>
<evidence type="ECO:0000259" key="2">
    <source>
        <dbReference type="Pfam" id="PF10081"/>
    </source>
</evidence>
<feature type="transmembrane region" description="Helical" evidence="1">
    <location>
        <begin position="7"/>
        <end position="25"/>
    </location>
</feature>
<protein>
    <recommendedName>
        <fullName evidence="6">Alpha/beta-hydrolase family protein</fullName>
    </recommendedName>
</protein>
<dbReference type="Proteomes" id="UP000268192">
    <property type="component" value="Chromosome"/>
</dbReference>
<proteinExistence type="predicted"/>
<feature type="transmembrane region" description="Helical" evidence="1">
    <location>
        <begin position="37"/>
        <end position="57"/>
    </location>
</feature>
<keyword evidence="5" id="KW-1185">Reference proteome</keyword>
<dbReference type="PIRSF" id="PIRSF007542">
    <property type="entry name" value="UCP007542"/>
    <property type="match status" value="1"/>
</dbReference>
<evidence type="ECO:0000259" key="3">
    <source>
        <dbReference type="Pfam" id="PF15420"/>
    </source>
</evidence>
<gene>
    <name evidence="4" type="ORF">D5400_01250</name>
</gene>
<dbReference type="OrthoDB" id="4397445at2"/>
<dbReference type="KEGG" id="abaw:D5400_01250"/>
<dbReference type="InterPro" id="IPR027787">
    <property type="entry name" value="Alpha/beta-hydrolase_catalytic"/>
</dbReference>
<dbReference type="EMBL" id="CP032509">
    <property type="protein sequence ID" value="AZN70078.1"/>
    <property type="molecule type" value="Genomic_DNA"/>
</dbReference>
<keyword evidence="1" id="KW-0812">Transmembrane</keyword>
<reference evidence="4 5" key="1">
    <citation type="submission" date="2018-09" db="EMBL/GenBank/DDBJ databases">
        <title>Marinorhizobium profundi gen. nov., sp. nov., isolated from a deep-sea sediment sample from the New Britain Trench and proposal of Marinorhizobiaceae fam. nov. in the order Rhizobiales of the class Alphaproteobacteria.</title>
        <authorList>
            <person name="Cao J."/>
        </authorList>
    </citation>
    <scope>NUCLEOTIDE SEQUENCE [LARGE SCALE GENOMIC DNA]</scope>
    <source>
        <strain evidence="4 5">WS11</strain>
    </source>
</reference>
<name>A0A3Q8XMK9_9HYPH</name>
<accession>A0A3Q8XMK9</accession>
<sequence>MLQIRRTFLHAPCSTGLIVGTLFFAASLTPSLLPRDFLMQGILSGCSMAAGYGIGSFGRWLWSYLELPELDEDRTRRALRVVSVLCGIVAFTYLWLASDWQNAIRRLMELPPVDTVQPFRVGLIALAIFALLLLIARIFKTVNHIFAQKLKSFIPRRVSNVLGLILAAAVFWALVDGVLFRFGLRAADASFQQIDALVDDALARPQLALKTGSTASLVTWEDLGNRGREFVATGPSAAEIAEFTGDSAVEEPIRVFVGLNSAETIEERARLAFDELIRVDAFERTNLVIITPTGTGWVDPAAMDSLEYLLRGDVASVAVQYSYLTSWLSLLFEPGYGADTASALFDLVYDYWRQLPEDGRPNLYLYGLSLGALNSDLSVDLYDVIGDPFQGALWSGPPFSTATWRNLTADRNPGSPAWLPRFRDGSVVRFTNQTNTLDEAEAPWGPLRIVYLQYASDPVTFFDPPSVYREPSWMQAPRGPDVADEFRWFPVITFLQLTVDLMAATTAPMGYGHVYAHEHYIDGWMEVTEPQGWTPADIDRLKTFFIEQRQEAGD</sequence>
<dbReference type="Pfam" id="PF15420">
    <property type="entry name" value="Abhydrolase_9_N"/>
    <property type="match status" value="1"/>
</dbReference>
<dbReference type="RefSeq" id="WP_126006883.1">
    <property type="nucleotide sequence ID" value="NZ_CP032509.1"/>
</dbReference>
<evidence type="ECO:0008006" key="6">
    <source>
        <dbReference type="Google" id="ProtNLM"/>
    </source>
</evidence>
<organism evidence="4 5">
    <name type="scientific">Georhizobium profundi</name>
    <dbReference type="NCBI Taxonomy" id="2341112"/>
    <lineage>
        <taxon>Bacteria</taxon>
        <taxon>Pseudomonadati</taxon>
        <taxon>Pseudomonadota</taxon>
        <taxon>Alphaproteobacteria</taxon>
        <taxon>Hyphomicrobiales</taxon>
        <taxon>Rhizobiaceae</taxon>
        <taxon>Georhizobium</taxon>
    </lineage>
</organism>
<keyword evidence="1" id="KW-1133">Transmembrane helix</keyword>
<dbReference type="AlphaFoldDB" id="A0A3Q8XMK9"/>
<evidence type="ECO:0000256" key="1">
    <source>
        <dbReference type="SAM" id="Phobius"/>
    </source>
</evidence>
<evidence type="ECO:0000313" key="4">
    <source>
        <dbReference type="EMBL" id="AZN70078.1"/>
    </source>
</evidence>
<feature type="domain" description="Alpha/beta-hydrolase N-terminal" evidence="3">
    <location>
        <begin position="28"/>
        <end position="235"/>
    </location>
</feature>
<feature type="transmembrane region" description="Helical" evidence="1">
    <location>
        <begin position="160"/>
        <end position="184"/>
    </location>
</feature>
<feature type="transmembrane region" description="Helical" evidence="1">
    <location>
        <begin position="118"/>
        <end position="139"/>
    </location>
</feature>
<dbReference type="Pfam" id="PF10081">
    <property type="entry name" value="Abhydrolase_9"/>
    <property type="match status" value="1"/>
</dbReference>
<feature type="transmembrane region" description="Helical" evidence="1">
    <location>
        <begin position="78"/>
        <end position="98"/>
    </location>
</feature>
<feature type="domain" description="Alpha/beta-hydrolase catalytic" evidence="2">
    <location>
        <begin position="253"/>
        <end position="541"/>
    </location>
</feature>
<dbReference type="InterPro" id="IPR012037">
    <property type="entry name" value="Alpha/beta-hydrolase_fam"/>
</dbReference>
<dbReference type="InterPro" id="IPR027788">
    <property type="entry name" value="Alpha/beta-hydrolase_N_dom"/>
</dbReference>
<evidence type="ECO:0000313" key="5">
    <source>
        <dbReference type="Proteomes" id="UP000268192"/>
    </source>
</evidence>